<evidence type="ECO:0000256" key="5">
    <source>
        <dbReference type="PIRSR" id="PIRSR000097-2"/>
    </source>
</evidence>
<keyword evidence="2" id="KW-0521">NADP</keyword>
<organism evidence="8 9">
    <name type="scientific">Diploptera punctata</name>
    <name type="common">Pacific beetle cockroach</name>
    <dbReference type="NCBI Taxonomy" id="6984"/>
    <lineage>
        <taxon>Eukaryota</taxon>
        <taxon>Metazoa</taxon>
        <taxon>Ecdysozoa</taxon>
        <taxon>Arthropoda</taxon>
        <taxon>Hexapoda</taxon>
        <taxon>Insecta</taxon>
        <taxon>Pterygota</taxon>
        <taxon>Neoptera</taxon>
        <taxon>Polyneoptera</taxon>
        <taxon>Dictyoptera</taxon>
        <taxon>Blattodea</taxon>
        <taxon>Blaberoidea</taxon>
        <taxon>Blaberidae</taxon>
        <taxon>Diplopterinae</taxon>
        <taxon>Diploptera</taxon>
    </lineage>
</organism>
<proteinExistence type="inferred from homology"/>
<dbReference type="InterPro" id="IPR018170">
    <property type="entry name" value="Aldo/ket_reductase_CS"/>
</dbReference>
<accession>A0AAD7ZFC5</accession>
<dbReference type="SUPFAM" id="SSF51430">
    <property type="entry name" value="NAD(P)-linked oxidoreductase"/>
    <property type="match status" value="1"/>
</dbReference>
<name>A0AAD7ZFC5_DIPPU</name>
<dbReference type="EMBL" id="JASPKZ010008385">
    <property type="protein sequence ID" value="KAJ9579564.1"/>
    <property type="molecule type" value="Genomic_DNA"/>
</dbReference>
<evidence type="ECO:0000256" key="3">
    <source>
        <dbReference type="ARBA" id="ARBA00023002"/>
    </source>
</evidence>
<dbReference type="AlphaFoldDB" id="A0AAD7ZFC5"/>
<feature type="site" description="Lowers pKa of active site Tyr" evidence="6">
    <location>
        <position position="82"/>
    </location>
</feature>
<dbReference type="GO" id="GO:0016491">
    <property type="term" value="F:oxidoreductase activity"/>
    <property type="evidence" value="ECO:0007669"/>
    <property type="project" value="UniProtKB-KW"/>
</dbReference>
<dbReference type="InterPro" id="IPR020471">
    <property type="entry name" value="AKR"/>
</dbReference>
<dbReference type="Pfam" id="PF00248">
    <property type="entry name" value="Aldo_ket_red"/>
    <property type="match status" value="1"/>
</dbReference>
<evidence type="ECO:0000256" key="6">
    <source>
        <dbReference type="PIRSR" id="PIRSR000097-3"/>
    </source>
</evidence>
<keyword evidence="9" id="KW-1185">Reference proteome</keyword>
<dbReference type="InterPro" id="IPR023210">
    <property type="entry name" value="NADP_OxRdtase_dom"/>
</dbReference>
<evidence type="ECO:0000313" key="9">
    <source>
        <dbReference type="Proteomes" id="UP001233999"/>
    </source>
</evidence>
<dbReference type="PIRSF" id="PIRSF000097">
    <property type="entry name" value="AKR"/>
    <property type="match status" value="1"/>
</dbReference>
<dbReference type="PRINTS" id="PR00069">
    <property type="entry name" value="ALDKETRDTASE"/>
</dbReference>
<reference evidence="8" key="2">
    <citation type="submission" date="2023-05" db="EMBL/GenBank/DDBJ databases">
        <authorList>
            <person name="Fouks B."/>
        </authorList>
    </citation>
    <scope>NUCLEOTIDE SEQUENCE</scope>
    <source>
        <strain evidence="8">Stay&amp;Tobe</strain>
        <tissue evidence="8">Testes</tissue>
    </source>
</reference>
<gene>
    <name evidence="8" type="ORF">L9F63_004749</name>
</gene>
<dbReference type="PROSITE" id="PS00798">
    <property type="entry name" value="ALDOKETO_REDUCTASE_1"/>
    <property type="match status" value="1"/>
</dbReference>
<feature type="active site" description="Proton donor" evidence="4">
    <location>
        <position position="53"/>
    </location>
</feature>
<evidence type="ECO:0000313" key="8">
    <source>
        <dbReference type="EMBL" id="KAJ9579564.1"/>
    </source>
</evidence>
<dbReference type="Proteomes" id="UP001233999">
    <property type="component" value="Unassembled WGS sequence"/>
</dbReference>
<reference evidence="8" key="1">
    <citation type="journal article" date="2023" name="IScience">
        <title>Live-bearing cockroach genome reveals convergent evolutionary mechanisms linked to viviparity in insects and beyond.</title>
        <authorList>
            <person name="Fouks B."/>
            <person name="Harrison M.C."/>
            <person name="Mikhailova A.A."/>
            <person name="Marchal E."/>
            <person name="English S."/>
            <person name="Carruthers M."/>
            <person name="Jennings E.C."/>
            <person name="Chiamaka E.L."/>
            <person name="Frigard R.A."/>
            <person name="Pippel M."/>
            <person name="Attardo G.M."/>
            <person name="Benoit J.B."/>
            <person name="Bornberg-Bauer E."/>
            <person name="Tobe S.S."/>
        </authorList>
    </citation>
    <scope>NUCLEOTIDE SEQUENCE</scope>
    <source>
        <strain evidence="8">Stay&amp;Tobe</strain>
    </source>
</reference>
<evidence type="ECO:0000256" key="2">
    <source>
        <dbReference type="ARBA" id="ARBA00022857"/>
    </source>
</evidence>
<sequence>MTLQQAPSLTFSNGYSIPVIGLGTWKAKPGQVEHAVETAIDVGYRHIDCAFVYQNENEVGTGINNKIKEGVVTRGELFITTKLWNTYHRPELVISACKKSLEKLGLDYLDLFLIHWPFAFQEGCDLMPADESGNIILSDVDYMDTWREMEKCVDLGLVRSLGMSNFNSEQLQRVIDESRIKPVNLQCECNPYINQKKLRNFCKERNIVFTAYSPLGSSDSPFLKPGTPKLLDDPQLLEIGQRLGKSGAQIILRYLVQQDIVTIPKSVTASRISDNLNLFDFELTDEDITYIDSFDQNLRICHRDHAKDHKYYPFNIEF</sequence>
<dbReference type="InterPro" id="IPR036812">
    <property type="entry name" value="NAD(P)_OxRdtase_dom_sf"/>
</dbReference>
<feature type="binding site" evidence="5">
    <location>
        <position position="115"/>
    </location>
    <ligand>
        <name>substrate</name>
    </ligand>
</feature>
<evidence type="ECO:0000259" key="7">
    <source>
        <dbReference type="Pfam" id="PF00248"/>
    </source>
</evidence>
<evidence type="ECO:0000256" key="4">
    <source>
        <dbReference type="PIRSR" id="PIRSR000097-1"/>
    </source>
</evidence>
<dbReference type="PANTHER" id="PTHR11732">
    <property type="entry name" value="ALDO/KETO REDUCTASE"/>
    <property type="match status" value="1"/>
</dbReference>
<comment type="similarity">
    <text evidence="1">Belongs to the aldo/keto reductase family.</text>
</comment>
<evidence type="ECO:0000256" key="1">
    <source>
        <dbReference type="ARBA" id="ARBA00007905"/>
    </source>
</evidence>
<dbReference type="PROSITE" id="PS00062">
    <property type="entry name" value="ALDOKETO_REDUCTASE_2"/>
    <property type="match status" value="1"/>
</dbReference>
<dbReference type="FunFam" id="3.20.20.100:FF:000006">
    <property type="entry name" value="Aldo-keto reductase family 1 member A1"/>
    <property type="match status" value="1"/>
</dbReference>
<dbReference type="Gene3D" id="3.20.20.100">
    <property type="entry name" value="NADP-dependent oxidoreductase domain"/>
    <property type="match status" value="1"/>
</dbReference>
<protein>
    <recommendedName>
        <fullName evidence="7">NADP-dependent oxidoreductase domain-containing protein</fullName>
    </recommendedName>
</protein>
<feature type="domain" description="NADP-dependent oxidoreductase" evidence="7">
    <location>
        <begin position="20"/>
        <end position="295"/>
    </location>
</feature>
<comment type="caution">
    <text evidence="8">The sequence shown here is derived from an EMBL/GenBank/DDBJ whole genome shotgun (WGS) entry which is preliminary data.</text>
</comment>
<keyword evidence="3" id="KW-0560">Oxidoreductase</keyword>